<dbReference type="PATRIC" id="fig|1128398.3.peg.1342"/>
<evidence type="ECO:0000256" key="2">
    <source>
        <dbReference type="ARBA" id="ARBA00023295"/>
    </source>
</evidence>
<dbReference type="EMBL" id="CP003326">
    <property type="protein sequence ID" value="AFS78333.1"/>
    <property type="molecule type" value="Genomic_DNA"/>
</dbReference>
<dbReference type="GO" id="GO:0004553">
    <property type="term" value="F:hydrolase activity, hydrolyzing O-glycosyl compounds"/>
    <property type="evidence" value="ECO:0007669"/>
    <property type="project" value="InterPro"/>
</dbReference>
<dbReference type="PANTHER" id="PTHR46066:SF2">
    <property type="entry name" value="CHITINASE DOMAIN-CONTAINING PROTEIN 1"/>
    <property type="match status" value="1"/>
</dbReference>
<dbReference type="KEGG" id="cad:Curi_c13220"/>
<dbReference type="Pfam" id="PF00395">
    <property type="entry name" value="SLH"/>
    <property type="match status" value="3"/>
</dbReference>
<evidence type="ECO:0000259" key="5">
    <source>
        <dbReference type="PROSITE" id="PS51272"/>
    </source>
</evidence>
<accession>K0AWZ5</accession>
<evidence type="ECO:0000313" key="8">
    <source>
        <dbReference type="Proteomes" id="UP000006094"/>
    </source>
</evidence>
<dbReference type="GO" id="GO:0005975">
    <property type="term" value="P:carbohydrate metabolic process"/>
    <property type="evidence" value="ECO:0007669"/>
    <property type="project" value="InterPro"/>
</dbReference>
<feature type="domain" description="SLH" evidence="5">
    <location>
        <begin position="357"/>
        <end position="418"/>
    </location>
</feature>
<dbReference type="HOGENOM" id="CLU_502241_0_0_9"/>
<dbReference type="InterPro" id="IPR029070">
    <property type="entry name" value="Chitinase_insertion_sf"/>
</dbReference>
<dbReference type="OrthoDB" id="9775889at2"/>
<dbReference type="STRING" id="1128398.Curi_c13220"/>
<dbReference type="Pfam" id="PF00704">
    <property type="entry name" value="Glyco_hydro_18"/>
    <property type="match status" value="1"/>
</dbReference>
<comment type="similarity">
    <text evidence="4">Belongs to the glycosyl hydrolase 18 family.</text>
</comment>
<dbReference type="InterPro" id="IPR011583">
    <property type="entry name" value="Chitinase_II/V-like_cat"/>
</dbReference>
<dbReference type="Gene3D" id="3.20.20.80">
    <property type="entry name" value="Glycosidases"/>
    <property type="match status" value="1"/>
</dbReference>
<evidence type="ECO:0000313" key="7">
    <source>
        <dbReference type="EMBL" id="AFS78333.1"/>
    </source>
</evidence>
<evidence type="ECO:0000256" key="4">
    <source>
        <dbReference type="RuleBase" id="RU004453"/>
    </source>
</evidence>
<evidence type="ECO:0000256" key="3">
    <source>
        <dbReference type="RuleBase" id="RU000489"/>
    </source>
</evidence>
<dbReference type="SMART" id="SM00636">
    <property type="entry name" value="Glyco_18"/>
    <property type="match status" value="1"/>
</dbReference>
<dbReference type="Gene3D" id="3.10.50.10">
    <property type="match status" value="1"/>
</dbReference>
<evidence type="ECO:0000256" key="1">
    <source>
        <dbReference type="ARBA" id="ARBA00022801"/>
    </source>
</evidence>
<proteinExistence type="inferred from homology"/>
<dbReference type="InterPro" id="IPR001119">
    <property type="entry name" value="SLH_dom"/>
</dbReference>
<keyword evidence="2 3" id="KW-0326">Glycosidase</keyword>
<evidence type="ECO:0000259" key="6">
    <source>
        <dbReference type="PROSITE" id="PS51910"/>
    </source>
</evidence>
<reference evidence="7 8" key="1">
    <citation type="journal article" date="2012" name="PLoS ONE">
        <title>The purine-utilizing bacterium Clostridium acidurici 9a: a genome-guided metabolic reconsideration.</title>
        <authorList>
            <person name="Hartwich K."/>
            <person name="Poehlein A."/>
            <person name="Daniel R."/>
        </authorList>
    </citation>
    <scope>NUCLEOTIDE SEQUENCE [LARGE SCALE GENOMIC DNA]</scope>
    <source>
        <strain evidence="8">ATCC 7906 / DSM 604 / BCRC 14475 / CIP 104303 / KCTC 5404 / NCIMB 10678 / 9a</strain>
    </source>
</reference>
<protein>
    <submittedName>
        <fullName evidence="7">Sporulation-specific glycosylase</fullName>
    </submittedName>
</protein>
<dbReference type="InterPro" id="IPR001223">
    <property type="entry name" value="Glyco_hydro18_cat"/>
</dbReference>
<dbReference type="Proteomes" id="UP000006094">
    <property type="component" value="Chromosome"/>
</dbReference>
<dbReference type="PROSITE" id="PS01095">
    <property type="entry name" value="GH18_1"/>
    <property type="match status" value="1"/>
</dbReference>
<dbReference type="AlphaFoldDB" id="K0AWZ5"/>
<feature type="domain" description="SLH" evidence="5">
    <location>
        <begin position="419"/>
        <end position="482"/>
    </location>
</feature>
<dbReference type="InterPro" id="IPR017853">
    <property type="entry name" value="GH"/>
</dbReference>
<dbReference type="GO" id="GO:0008061">
    <property type="term" value="F:chitin binding"/>
    <property type="evidence" value="ECO:0007669"/>
    <property type="project" value="InterPro"/>
</dbReference>
<keyword evidence="8" id="KW-1185">Reference proteome</keyword>
<dbReference type="PROSITE" id="PS51272">
    <property type="entry name" value="SLH"/>
    <property type="match status" value="3"/>
</dbReference>
<feature type="domain" description="GH18" evidence="6">
    <location>
        <begin position="37"/>
        <end position="360"/>
    </location>
</feature>
<dbReference type="SUPFAM" id="SSF51445">
    <property type="entry name" value="(Trans)glycosidases"/>
    <property type="match status" value="1"/>
</dbReference>
<sequence length="543" mass="61728">MKKTYQKILTFTLILSLITSTILLVKQDDSMAYSGKFNMTYLYGNNSETYLKNIESTNDSLSMVSPSYFDINPDGTLNLVNVDTNFIKTLNKKGIKVMPFLSNHWDREVGRAALRNRQVLAEQIVQAIEKYNLDGINVDIENVTAEDKDEFTDLVKLLKEKLPKGKEVSVAVAANPNGYTAGWHGSYDYEKLAQYSDYLIIMAYDESYNGSPSGPVASYSFVEKSIKYLLNKGISPKKIVLGMPFYGRYWNDSDPQIQGNALQQTAAENLANKYNAKVIFDKEKKSPMIKFTITEDGPQSTIAGSKLTPGNYTVWFENNDSIKAKLELVNKYNLKGAGSWKLGQENTDLWNYYSLWLNNKYFKDIENHWAEEDIIYSIKQGWMKGISDNQFSPDGQLTRAQVATVLVRAMNLQNHEIESKDEFIDVNTNHWAYKEIQIAKDKGLVSGFEDNTFAPDKAITREEMATLISRVIESNRIDIDTTNTYMDYKDVKSDRWSYDDIMKMTSLGILKGVGDNKFNPTNKMTRAEMSALMNRLDNTISGL</sequence>
<name>K0AWZ5_GOTA9</name>
<dbReference type="eggNOG" id="COG3858">
    <property type="taxonomic scope" value="Bacteria"/>
</dbReference>
<organism evidence="7 8">
    <name type="scientific">Gottschalkia acidurici (strain ATCC 7906 / DSM 604 / BCRC 14475 / CIP 104303 / KCTC 5404 / NCIMB 10678 / 9a)</name>
    <name type="common">Clostridium acidurici</name>
    <dbReference type="NCBI Taxonomy" id="1128398"/>
    <lineage>
        <taxon>Bacteria</taxon>
        <taxon>Bacillati</taxon>
        <taxon>Bacillota</taxon>
        <taxon>Tissierellia</taxon>
        <taxon>Tissierellales</taxon>
        <taxon>Gottschalkiaceae</taxon>
        <taxon>Gottschalkia</taxon>
    </lineage>
</organism>
<dbReference type="InterPro" id="IPR001579">
    <property type="entry name" value="Glyco_hydro_18_chit_AS"/>
</dbReference>
<dbReference type="PROSITE" id="PS51910">
    <property type="entry name" value="GH18_2"/>
    <property type="match status" value="1"/>
</dbReference>
<keyword evidence="1 3" id="KW-0378">Hydrolase</keyword>
<feature type="domain" description="SLH" evidence="5">
    <location>
        <begin position="484"/>
        <end position="543"/>
    </location>
</feature>
<dbReference type="RefSeq" id="WP_014967470.1">
    <property type="nucleotide sequence ID" value="NC_018664.1"/>
</dbReference>
<dbReference type="PANTHER" id="PTHR46066">
    <property type="entry name" value="CHITINASE DOMAIN-CONTAINING PROTEIN 1 FAMILY MEMBER"/>
    <property type="match status" value="1"/>
</dbReference>
<gene>
    <name evidence="7" type="ordered locus">Curi_c13220</name>
</gene>